<name>A0AAV3R2U4_LITER</name>
<feature type="compositionally biased region" description="Basic and acidic residues" evidence="1">
    <location>
        <begin position="1"/>
        <end position="19"/>
    </location>
</feature>
<dbReference type="AlphaFoldDB" id="A0AAV3R2U4"/>
<feature type="compositionally biased region" description="Polar residues" evidence="1">
    <location>
        <begin position="254"/>
        <end position="264"/>
    </location>
</feature>
<comment type="caution">
    <text evidence="2">The sequence shown here is derived from an EMBL/GenBank/DDBJ whole genome shotgun (WGS) entry which is preliminary data.</text>
</comment>
<feature type="region of interest" description="Disordered" evidence="1">
    <location>
        <begin position="1"/>
        <end position="36"/>
    </location>
</feature>
<organism evidence="2 3">
    <name type="scientific">Lithospermum erythrorhizon</name>
    <name type="common">Purple gromwell</name>
    <name type="synonym">Lithospermum officinale var. erythrorhizon</name>
    <dbReference type="NCBI Taxonomy" id="34254"/>
    <lineage>
        <taxon>Eukaryota</taxon>
        <taxon>Viridiplantae</taxon>
        <taxon>Streptophyta</taxon>
        <taxon>Embryophyta</taxon>
        <taxon>Tracheophyta</taxon>
        <taxon>Spermatophyta</taxon>
        <taxon>Magnoliopsida</taxon>
        <taxon>eudicotyledons</taxon>
        <taxon>Gunneridae</taxon>
        <taxon>Pentapetalae</taxon>
        <taxon>asterids</taxon>
        <taxon>lamiids</taxon>
        <taxon>Boraginales</taxon>
        <taxon>Boraginaceae</taxon>
        <taxon>Boraginoideae</taxon>
        <taxon>Lithospermeae</taxon>
        <taxon>Lithospermum</taxon>
    </lineage>
</organism>
<protein>
    <submittedName>
        <fullName evidence="2">Uncharacterized protein</fullName>
    </submittedName>
</protein>
<feature type="compositionally biased region" description="Low complexity" evidence="1">
    <location>
        <begin position="237"/>
        <end position="248"/>
    </location>
</feature>
<feature type="region of interest" description="Disordered" evidence="1">
    <location>
        <begin position="55"/>
        <end position="92"/>
    </location>
</feature>
<dbReference type="Proteomes" id="UP001454036">
    <property type="component" value="Unassembled WGS sequence"/>
</dbReference>
<dbReference type="EMBL" id="BAABME010007335">
    <property type="protein sequence ID" value="GAA0170650.1"/>
    <property type="molecule type" value="Genomic_DNA"/>
</dbReference>
<accession>A0AAV3R2U4</accession>
<feature type="compositionally biased region" description="Polar residues" evidence="1">
    <location>
        <begin position="24"/>
        <end position="34"/>
    </location>
</feature>
<keyword evidence="3" id="KW-1185">Reference proteome</keyword>
<evidence type="ECO:0000313" key="2">
    <source>
        <dbReference type="EMBL" id="GAA0170650.1"/>
    </source>
</evidence>
<feature type="region of interest" description="Disordered" evidence="1">
    <location>
        <begin position="234"/>
        <end position="280"/>
    </location>
</feature>
<proteinExistence type="predicted"/>
<evidence type="ECO:0000313" key="3">
    <source>
        <dbReference type="Proteomes" id="UP001454036"/>
    </source>
</evidence>
<reference evidence="2 3" key="1">
    <citation type="submission" date="2024-01" db="EMBL/GenBank/DDBJ databases">
        <title>The complete chloroplast genome sequence of Lithospermum erythrorhizon: insights into the phylogenetic relationship among Boraginaceae species and the maternal lineages of purple gromwells.</title>
        <authorList>
            <person name="Okada T."/>
            <person name="Watanabe K."/>
        </authorList>
    </citation>
    <scope>NUCLEOTIDE SEQUENCE [LARGE SCALE GENOMIC DNA]</scope>
</reference>
<evidence type="ECO:0000256" key="1">
    <source>
        <dbReference type="SAM" id="MobiDB-lite"/>
    </source>
</evidence>
<feature type="compositionally biased region" description="Low complexity" evidence="1">
    <location>
        <begin position="158"/>
        <end position="182"/>
    </location>
</feature>
<sequence>MFKASRAKDVNKLNPKWERPTGYARSSSSHQVSPSLDALAGSGSLVPLQATPLASRAALSSRHPPQAKTGSEFFDGRPPALAPKQVMVSSSSEEDGTMSSLLRMYLPLPGLSFFVEPLVASILTWAACHRPRLAHGETYALGPQDALPEPQGMRINTSPGSEGNLSSPSPPSLLGQSQSPLPTANQALGDAPVNASGQHSTTVVLDRDNLSGVGIVTPQTPSSVLLQASELHAMGQSMSPPRSSLPPRKGMGTSLVSPRPSQSLRRSEKTPPPPSPNHTELISSFSALGDKLEGELRALKKENPCEEGVLQRRLKNLVGEHITLQEKYAASVRRTEAVRAELEGVPAKRESAMKSIESQRQVQIMEATLEGTRTTEGLGELVRSSDAEHELLFQHSSLALDRAIRAVQPKLEKAELEVPASLWDSMRDDVSSPHPSNL</sequence>
<feature type="region of interest" description="Disordered" evidence="1">
    <location>
        <begin position="141"/>
        <end position="200"/>
    </location>
</feature>
<gene>
    <name evidence="2" type="ORF">LIER_24871</name>
</gene>